<feature type="region of interest" description="Disordered" evidence="1">
    <location>
        <begin position="108"/>
        <end position="140"/>
    </location>
</feature>
<protein>
    <submittedName>
        <fullName evidence="3">Calpain catalytic domain-containing protein</fullName>
    </submittedName>
</protein>
<name>A0A914ZM75_PARUN</name>
<evidence type="ECO:0000313" key="2">
    <source>
        <dbReference type="Proteomes" id="UP000887569"/>
    </source>
</evidence>
<keyword evidence="2" id="KW-1185">Reference proteome</keyword>
<feature type="compositionally biased region" description="Acidic residues" evidence="1">
    <location>
        <begin position="28"/>
        <end position="43"/>
    </location>
</feature>
<dbReference type="AlphaFoldDB" id="A0A914ZM75"/>
<proteinExistence type="predicted"/>
<dbReference type="Proteomes" id="UP000887569">
    <property type="component" value="Unplaced"/>
</dbReference>
<dbReference type="WBParaSite" id="PgB03_g103_t05">
    <property type="protein sequence ID" value="PgB03_g103_t05"/>
    <property type="gene ID" value="PgB03_g103"/>
</dbReference>
<evidence type="ECO:0000313" key="3">
    <source>
        <dbReference type="WBParaSite" id="PgB03_g103_t05"/>
    </source>
</evidence>
<sequence length="140" mass="15900">DEEYEEEEYASYEEEPSDDIYVEKEPEGESEAEGEPEEAETAQEEYYGGEEPQGYVCGGNQLSYSDEDDYGSPDYGRCIRNEEAVASYEQPQTPPSYSYERGAAERSFAEVSDEDGHSGGFNCNSMLQKEGRSRRNLRYN</sequence>
<feature type="compositionally biased region" description="Low complexity" evidence="1">
    <location>
        <begin position="44"/>
        <end position="55"/>
    </location>
</feature>
<organism evidence="2 3">
    <name type="scientific">Parascaris univalens</name>
    <name type="common">Nematode worm</name>
    <dbReference type="NCBI Taxonomy" id="6257"/>
    <lineage>
        <taxon>Eukaryota</taxon>
        <taxon>Metazoa</taxon>
        <taxon>Ecdysozoa</taxon>
        <taxon>Nematoda</taxon>
        <taxon>Chromadorea</taxon>
        <taxon>Rhabditida</taxon>
        <taxon>Spirurina</taxon>
        <taxon>Ascaridomorpha</taxon>
        <taxon>Ascaridoidea</taxon>
        <taxon>Ascarididae</taxon>
        <taxon>Parascaris</taxon>
    </lineage>
</organism>
<accession>A0A914ZM75</accession>
<feature type="compositionally biased region" description="Acidic residues" evidence="1">
    <location>
        <begin position="1"/>
        <end position="20"/>
    </location>
</feature>
<feature type="region of interest" description="Disordered" evidence="1">
    <location>
        <begin position="1"/>
        <end position="76"/>
    </location>
</feature>
<evidence type="ECO:0000256" key="1">
    <source>
        <dbReference type="SAM" id="MobiDB-lite"/>
    </source>
</evidence>
<reference evidence="3" key="1">
    <citation type="submission" date="2022-11" db="UniProtKB">
        <authorList>
            <consortium name="WormBaseParasite"/>
        </authorList>
    </citation>
    <scope>IDENTIFICATION</scope>
</reference>